<accession>A0ABT0U1H1</accession>
<dbReference type="InterPro" id="IPR010131">
    <property type="entry name" value="MdtP/NodT-like"/>
</dbReference>
<dbReference type="SUPFAM" id="SSF56954">
    <property type="entry name" value="Outer membrane efflux proteins (OEP)"/>
    <property type="match status" value="1"/>
</dbReference>
<organism evidence="3 4">
    <name type="scientific">Aporhodopirellula aestuarii</name>
    <dbReference type="NCBI Taxonomy" id="2950107"/>
    <lineage>
        <taxon>Bacteria</taxon>
        <taxon>Pseudomonadati</taxon>
        <taxon>Planctomycetota</taxon>
        <taxon>Planctomycetia</taxon>
        <taxon>Pirellulales</taxon>
        <taxon>Pirellulaceae</taxon>
        <taxon>Aporhodopirellula</taxon>
    </lineage>
</organism>
<evidence type="ECO:0000256" key="1">
    <source>
        <dbReference type="ARBA" id="ARBA00007613"/>
    </source>
</evidence>
<proteinExistence type="inferred from homology"/>
<evidence type="ECO:0000313" key="4">
    <source>
        <dbReference type="Proteomes" id="UP001202961"/>
    </source>
</evidence>
<dbReference type="PANTHER" id="PTHR30203:SF24">
    <property type="entry name" value="BLR4935 PROTEIN"/>
    <property type="match status" value="1"/>
</dbReference>
<dbReference type="Pfam" id="PF02321">
    <property type="entry name" value="OEP"/>
    <property type="match status" value="1"/>
</dbReference>
<dbReference type="InterPro" id="IPR003423">
    <property type="entry name" value="OMP_efflux"/>
</dbReference>
<feature type="region of interest" description="Disordered" evidence="2">
    <location>
        <begin position="109"/>
        <end position="128"/>
    </location>
</feature>
<evidence type="ECO:0000313" key="3">
    <source>
        <dbReference type="EMBL" id="MCM2370744.1"/>
    </source>
</evidence>
<feature type="compositionally biased region" description="Basic and acidic residues" evidence="2">
    <location>
        <begin position="111"/>
        <end position="128"/>
    </location>
</feature>
<reference evidence="3 4" key="1">
    <citation type="journal article" date="2022" name="Syst. Appl. Microbiol.">
        <title>Rhodopirellula aestuarii sp. nov., a novel member of the genus Rhodopirellula isolated from brackish sediments collected in the Tagus River estuary, Portugal.</title>
        <authorList>
            <person name="Vitorino I.R."/>
            <person name="Klimek D."/>
            <person name="Calusinska M."/>
            <person name="Lobo-da-Cunha A."/>
            <person name="Vasconcelos V."/>
            <person name="Lage O.M."/>
        </authorList>
    </citation>
    <scope>NUCLEOTIDE SEQUENCE [LARGE SCALE GENOMIC DNA]</scope>
    <source>
        <strain evidence="3 4">ICT_H3.1</strain>
    </source>
</reference>
<comment type="caution">
    <text evidence="3">The sequence shown here is derived from an EMBL/GenBank/DDBJ whole genome shotgun (WGS) entry which is preliminary data.</text>
</comment>
<dbReference type="Proteomes" id="UP001202961">
    <property type="component" value="Unassembled WGS sequence"/>
</dbReference>
<name>A0ABT0U1H1_9BACT</name>
<comment type="similarity">
    <text evidence="1">Belongs to the outer membrane factor (OMF) (TC 1.B.17) family.</text>
</comment>
<dbReference type="EMBL" id="JAMQBK010000024">
    <property type="protein sequence ID" value="MCM2370744.1"/>
    <property type="molecule type" value="Genomic_DNA"/>
</dbReference>
<protein>
    <submittedName>
        <fullName evidence="3">TolC family protein</fullName>
    </submittedName>
</protein>
<evidence type="ECO:0000256" key="2">
    <source>
        <dbReference type="SAM" id="MobiDB-lite"/>
    </source>
</evidence>
<gene>
    <name evidence="3" type="ORF">NB063_09010</name>
</gene>
<sequence>MFRLYETDGKHRLVYFFTEENAVIASQPTSNRSRQSRRRRLRAVLNMILITSSAASFTTGCQSVGSHVAKVTPTSAQINSTPADEMPSLFQGVVDAPVMTVAFDDEVDVGADEKKSSEKSAAKARREDDDASSLADIMALDSPDQAVADFVQPFSTSNDYYLSEQPAGLTLEAIESIALANNPTIAELVATTQKAAGFKTQVGLRANPTVGYQATQLADRGTDQHTVFISQTIITADKLALNRSVLNEALRAQLMQLEAQKYRIATDIRVAFYDALAAQQRVNLIQEFQSVADTGVELAEQLKEAQEGSQLEVVQAKVQQNEIRLALRQAQVQFDATWRELSALAGNPDMTPVPLQGTLPSAEINLDWPSVASTMIASSPEVRAAHARINQARANISRQEVQPIPNLDVQFAAGVDNSTENGLINLQIGAPIPVFNKNQGNICAARAEYARASRELDRIQNSIKARLAAASRAYDSSLVAVEQYTSDILPNAEEGLKLAELAYKAGETSFVQVLIARRTYFDTNLQFIVSQQQLAQARARVDGFVLTGALDAVVDNSGDDSLRGLTLSQQ</sequence>
<dbReference type="Gene3D" id="1.20.1600.10">
    <property type="entry name" value="Outer membrane efflux proteins (OEP)"/>
    <property type="match status" value="1"/>
</dbReference>
<dbReference type="PANTHER" id="PTHR30203">
    <property type="entry name" value="OUTER MEMBRANE CATION EFFLUX PROTEIN"/>
    <property type="match status" value="1"/>
</dbReference>
<keyword evidence="4" id="KW-1185">Reference proteome</keyword>